<reference evidence="2" key="1">
    <citation type="journal article" date="2019" name="bioRxiv">
        <title>The Genome of the Zebra Mussel, Dreissena polymorpha: A Resource for Invasive Species Research.</title>
        <authorList>
            <person name="McCartney M.A."/>
            <person name="Auch B."/>
            <person name="Kono T."/>
            <person name="Mallez S."/>
            <person name="Zhang Y."/>
            <person name="Obille A."/>
            <person name="Becker A."/>
            <person name="Abrahante J.E."/>
            <person name="Garbe J."/>
            <person name="Badalamenti J.P."/>
            <person name="Herman A."/>
            <person name="Mangelson H."/>
            <person name="Liachko I."/>
            <person name="Sullivan S."/>
            <person name="Sone E.D."/>
            <person name="Koren S."/>
            <person name="Silverstein K.A.T."/>
            <person name="Beckman K.B."/>
            <person name="Gohl D.M."/>
        </authorList>
    </citation>
    <scope>NUCLEOTIDE SEQUENCE</scope>
    <source>
        <strain evidence="2">Duluth1</strain>
        <tissue evidence="2">Whole animal</tissue>
    </source>
</reference>
<gene>
    <name evidence="2" type="ORF">DPMN_086295</name>
</gene>
<dbReference type="Proteomes" id="UP000828390">
    <property type="component" value="Unassembled WGS sequence"/>
</dbReference>
<comment type="caution">
    <text evidence="2">The sequence shown here is derived from an EMBL/GenBank/DDBJ whole genome shotgun (WGS) entry which is preliminary data.</text>
</comment>
<evidence type="ECO:0000313" key="3">
    <source>
        <dbReference type="Proteomes" id="UP000828390"/>
    </source>
</evidence>
<reference evidence="2" key="2">
    <citation type="submission" date="2020-11" db="EMBL/GenBank/DDBJ databases">
        <authorList>
            <person name="McCartney M.A."/>
            <person name="Auch B."/>
            <person name="Kono T."/>
            <person name="Mallez S."/>
            <person name="Becker A."/>
            <person name="Gohl D.M."/>
            <person name="Silverstein K.A.T."/>
            <person name="Koren S."/>
            <person name="Bechman K.B."/>
            <person name="Herman A."/>
            <person name="Abrahante J.E."/>
            <person name="Garbe J."/>
        </authorList>
    </citation>
    <scope>NUCLEOTIDE SEQUENCE</scope>
    <source>
        <strain evidence="2">Duluth1</strain>
        <tissue evidence="2">Whole animal</tissue>
    </source>
</reference>
<dbReference type="AlphaFoldDB" id="A0A9D4KQX1"/>
<accession>A0A9D4KQX1</accession>
<protein>
    <submittedName>
        <fullName evidence="2">Uncharacterized protein</fullName>
    </submittedName>
</protein>
<evidence type="ECO:0000313" key="2">
    <source>
        <dbReference type="EMBL" id="KAH3844044.1"/>
    </source>
</evidence>
<keyword evidence="3" id="KW-1185">Reference proteome</keyword>
<sequence>MGNVDMDGQDRPCCHKRWTFKGSSANSVGGDSGQDRRPETDRHTGASLSLYTYMYPRLYPIYLRPTMNNRAIMEGATSLTPPSIAFSSIKISTGKCWSH</sequence>
<feature type="compositionally biased region" description="Basic and acidic residues" evidence="1">
    <location>
        <begin position="33"/>
        <end position="43"/>
    </location>
</feature>
<dbReference type="EMBL" id="JAIWYP010000003">
    <property type="protein sequence ID" value="KAH3844044.1"/>
    <property type="molecule type" value="Genomic_DNA"/>
</dbReference>
<feature type="region of interest" description="Disordered" evidence="1">
    <location>
        <begin position="1"/>
        <end position="43"/>
    </location>
</feature>
<evidence type="ECO:0000256" key="1">
    <source>
        <dbReference type="SAM" id="MobiDB-lite"/>
    </source>
</evidence>
<organism evidence="2 3">
    <name type="scientific">Dreissena polymorpha</name>
    <name type="common">Zebra mussel</name>
    <name type="synonym">Mytilus polymorpha</name>
    <dbReference type="NCBI Taxonomy" id="45954"/>
    <lineage>
        <taxon>Eukaryota</taxon>
        <taxon>Metazoa</taxon>
        <taxon>Spiralia</taxon>
        <taxon>Lophotrochozoa</taxon>
        <taxon>Mollusca</taxon>
        <taxon>Bivalvia</taxon>
        <taxon>Autobranchia</taxon>
        <taxon>Heteroconchia</taxon>
        <taxon>Euheterodonta</taxon>
        <taxon>Imparidentia</taxon>
        <taxon>Neoheterodontei</taxon>
        <taxon>Myida</taxon>
        <taxon>Dreissenoidea</taxon>
        <taxon>Dreissenidae</taxon>
        <taxon>Dreissena</taxon>
    </lineage>
</organism>
<proteinExistence type="predicted"/>
<name>A0A9D4KQX1_DREPO</name>